<proteinExistence type="predicted"/>
<name>A0AA38R856_9PEZI</name>
<feature type="region of interest" description="Disordered" evidence="1">
    <location>
        <begin position="1"/>
        <end position="24"/>
    </location>
</feature>
<comment type="caution">
    <text evidence="2">The sequence shown here is derived from an EMBL/GenBank/DDBJ whole genome shotgun (WGS) entry which is preliminary data.</text>
</comment>
<evidence type="ECO:0000313" key="2">
    <source>
        <dbReference type="EMBL" id="KAJ9132369.1"/>
    </source>
</evidence>
<feature type="compositionally biased region" description="Basic residues" evidence="1">
    <location>
        <begin position="1"/>
        <end position="12"/>
    </location>
</feature>
<evidence type="ECO:0000313" key="3">
    <source>
        <dbReference type="Proteomes" id="UP001174694"/>
    </source>
</evidence>
<keyword evidence="3" id="KW-1185">Reference proteome</keyword>
<protein>
    <submittedName>
        <fullName evidence="2">Uncharacterized protein</fullName>
    </submittedName>
</protein>
<dbReference type="EMBL" id="JANBVO010000058">
    <property type="protein sequence ID" value="KAJ9132369.1"/>
    <property type="molecule type" value="Genomic_DNA"/>
</dbReference>
<dbReference type="AlphaFoldDB" id="A0AA38R856"/>
<accession>A0AA38R856</accession>
<organism evidence="2 3">
    <name type="scientific">Pleurostoma richardsiae</name>
    <dbReference type="NCBI Taxonomy" id="41990"/>
    <lineage>
        <taxon>Eukaryota</taxon>
        <taxon>Fungi</taxon>
        <taxon>Dikarya</taxon>
        <taxon>Ascomycota</taxon>
        <taxon>Pezizomycotina</taxon>
        <taxon>Sordariomycetes</taxon>
        <taxon>Sordariomycetidae</taxon>
        <taxon>Calosphaeriales</taxon>
        <taxon>Pleurostomataceae</taxon>
        <taxon>Pleurostoma</taxon>
    </lineage>
</organism>
<reference evidence="2" key="1">
    <citation type="submission" date="2022-07" db="EMBL/GenBank/DDBJ databases">
        <title>Fungi with potential for degradation of polypropylene.</title>
        <authorList>
            <person name="Gostincar C."/>
        </authorList>
    </citation>
    <scope>NUCLEOTIDE SEQUENCE</scope>
    <source>
        <strain evidence="2">EXF-13308</strain>
    </source>
</reference>
<feature type="region of interest" description="Disordered" evidence="1">
    <location>
        <begin position="36"/>
        <end position="77"/>
    </location>
</feature>
<gene>
    <name evidence="2" type="ORF">NKR23_g11290</name>
</gene>
<feature type="compositionally biased region" description="Basic and acidic residues" evidence="1">
    <location>
        <begin position="42"/>
        <end position="54"/>
    </location>
</feature>
<sequence length="91" mass="9858">MNPATRGRKAALRSHAAGQVPQHVLPPDPAVAIARPLQGAIGDHELDTPRETKKQVRPPVKKMTFPGFMPAKDSGPWSREAYDLLESGRPG</sequence>
<dbReference type="Proteomes" id="UP001174694">
    <property type="component" value="Unassembled WGS sequence"/>
</dbReference>
<evidence type="ECO:0000256" key="1">
    <source>
        <dbReference type="SAM" id="MobiDB-lite"/>
    </source>
</evidence>